<dbReference type="InterPro" id="IPR017871">
    <property type="entry name" value="ABC_transporter-like_CS"/>
</dbReference>
<dbReference type="SMART" id="SM00382">
    <property type="entry name" value="AAA"/>
    <property type="match status" value="1"/>
</dbReference>
<sequence length="319" mass="32874">MTGLECTASVPERGVDASLSVRAGRTVALLGPNGSGKSTMLAVAAGLLRPGVASVTVGESPALTCHDDRTWVPPHRRPITLLTQDPSLFAGMSVLENVAFGPRARGLSRDAARAAAHGWLERTGVAHLAFARAESLSGGQAQRVAIARALATEPTVLLLDEPLAALDVDAAGEVRALLAGLLTNVTAVIATHHLLDAALLADDVVVMHEGRVAEQGTRADVLTRPRHEFTARLAGRGLLRTPTGFLAPSPAQVTLAVTGGGLPGTIARVEAHAESTRVWVDVPEGILASDVDPVTSPPALVTPGTAVTCEIAPEVSTYT</sequence>
<dbReference type="SUPFAM" id="SSF52540">
    <property type="entry name" value="P-loop containing nucleoside triphosphate hydrolases"/>
    <property type="match status" value="1"/>
</dbReference>
<dbReference type="InterPro" id="IPR027417">
    <property type="entry name" value="P-loop_NTPase"/>
</dbReference>
<evidence type="ECO:0000313" key="5">
    <source>
        <dbReference type="EMBL" id="GMA34269.1"/>
    </source>
</evidence>
<keyword evidence="6" id="KW-1185">Reference proteome</keyword>
<dbReference type="GO" id="GO:0005524">
    <property type="term" value="F:ATP binding"/>
    <property type="evidence" value="ECO:0007669"/>
    <property type="project" value="UniProtKB-KW"/>
</dbReference>
<dbReference type="PANTHER" id="PTHR42781:SF4">
    <property type="entry name" value="SPERMIDINE_PUTRESCINE IMPORT ATP-BINDING PROTEIN POTA"/>
    <property type="match status" value="1"/>
</dbReference>
<dbReference type="InterPro" id="IPR003593">
    <property type="entry name" value="AAA+_ATPase"/>
</dbReference>
<proteinExistence type="predicted"/>
<keyword evidence="1" id="KW-0813">Transport</keyword>
<keyword evidence="2" id="KW-0547">Nucleotide-binding</keyword>
<reference evidence="6" key="1">
    <citation type="journal article" date="2019" name="Int. J. Syst. Evol. Microbiol.">
        <title>The Global Catalogue of Microorganisms (GCM) 10K type strain sequencing project: providing services to taxonomists for standard genome sequencing and annotation.</title>
        <authorList>
            <consortium name="The Broad Institute Genomics Platform"/>
            <consortium name="The Broad Institute Genome Sequencing Center for Infectious Disease"/>
            <person name="Wu L."/>
            <person name="Ma J."/>
        </authorList>
    </citation>
    <scope>NUCLEOTIDE SEQUENCE [LARGE SCALE GENOMIC DNA]</scope>
    <source>
        <strain evidence="6">NBRC 112299</strain>
    </source>
</reference>
<evidence type="ECO:0000256" key="3">
    <source>
        <dbReference type="ARBA" id="ARBA00022840"/>
    </source>
</evidence>
<name>A0ABQ6I8Z1_9MICO</name>
<dbReference type="EMBL" id="BSUN01000001">
    <property type="protein sequence ID" value="GMA34269.1"/>
    <property type="molecule type" value="Genomic_DNA"/>
</dbReference>
<dbReference type="InterPro" id="IPR050093">
    <property type="entry name" value="ABC_SmlMolc_Importer"/>
</dbReference>
<protein>
    <submittedName>
        <fullName evidence="5">Molybdenum ABC transporter ATP-binding protein</fullName>
    </submittedName>
</protein>
<gene>
    <name evidence="5" type="ORF">GCM10025876_04730</name>
</gene>
<dbReference type="PANTHER" id="PTHR42781">
    <property type="entry name" value="SPERMIDINE/PUTRESCINE IMPORT ATP-BINDING PROTEIN POTA"/>
    <property type="match status" value="1"/>
</dbReference>
<keyword evidence="3 5" id="KW-0067">ATP-binding</keyword>
<dbReference type="PROSITE" id="PS50893">
    <property type="entry name" value="ABC_TRANSPORTER_2"/>
    <property type="match status" value="1"/>
</dbReference>
<accession>A0ABQ6I8Z1</accession>
<dbReference type="Proteomes" id="UP001157125">
    <property type="component" value="Unassembled WGS sequence"/>
</dbReference>
<dbReference type="PROSITE" id="PS00211">
    <property type="entry name" value="ABC_TRANSPORTER_1"/>
    <property type="match status" value="1"/>
</dbReference>
<evidence type="ECO:0000313" key="6">
    <source>
        <dbReference type="Proteomes" id="UP001157125"/>
    </source>
</evidence>
<comment type="caution">
    <text evidence="5">The sequence shown here is derived from an EMBL/GenBank/DDBJ whole genome shotgun (WGS) entry which is preliminary data.</text>
</comment>
<feature type="domain" description="ABC transporter" evidence="4">
    <location>
        <begin position="1"/>
        <end position="234"/>
    </location>
</feature>
<evidence type="ECO:0000259" key="4">
    <source>
        <dbReference type="PROSITE" id="PS50893"/>
    </source>
</evidence>
<dbReference type="Gene3D" id="3.40.50.300">
    <property type="entry name" value="P-loop containing nucleotide triphosphate hydrolases"/>
    <property type="match status" value="1"/>
</dbReference>
<dbReference type="Pfam" id="PF00005">
    <property type="entry name" value="ABC_tran"/>
    <property type="match status" value="1"/>
</dbReference>
<dbReference type="InterPro" id="IPR003439">
    <property type="entry name" value="ABC_transporter-like_ATP-bd"/>
</dbReference>
<organism evidence="5 6">
    <name type="scientific">Demequina litorisediminis</name>
    <dbReference type="NCBI Taxonomy" id="1849022"/>
    <lineage>
        <taxon>Bacteria</taxon>
        <taxon>Bacillati</taxon>
        <taxon>Actinomycetota</taxon>
        <taxon>Actinomycetes</taxon>
        <taxon>Micrococcales</taxon>
        <taxon>Demequinaceae</taxon>
        <taxon>Demequina</taxon>
    </lineage>
</organism>
<evidence type="ECO:0000256" key="2">
    <source>
        <dbReference type="ARBA" id="ARBA00022741"/>
    </source>
</evidence>
<evidence type="ECO:0000256" key="1">
    <source>
        <dbReference type="ARBA" id="ARBA00022448"/>
    </source>
</evidence>